<keyword evidence="4" id="KW-1185">Reference proteome</keyword>
<dbReference type="GO" id="GO:0005576">
    <property type="term" value="C:extracellular region"/>
    <property type="evidence" value="ECO:0007669"/>
    <property type="project" value="InterPro"/>
</dbReference>
<dbReference type="Gene3D" id="2.170.140.10">
    <property type="entry name" value="Chitin binding domain"/>
    <property type="match status" value="1"/>
</dbReference>
<dbReference type="InterPro" id="IPR036508">
    <property type="entry name" value="Chitin-bd_dom_sf"/>
</dbReference>
<sequence length="205" mass="23558">MTGKILICLTLFFVPTELRKLCPKSVPNPIRIKDPDDCTKYHLCVDMREFIITCPDHFVVSERSMKCVPEGSVFDTCPAEEKSLPALSQYHCSASTQLRQVFRLQPQSPTRHCGQRFEPKTHCEYDKYLCQHAHCPPCFLRHPSCHGLPEGLNPWPGKEGTPFFLVCRDGRVRYSGQCPDTPTSHQMFDPYKNVCVEKYHHDNSD</sequence>
<dbReference type="AlphaFoldDB" id="A0A8W8M3C1"/>
<name>A0A8W8M3C1_MAGGI</name>
<protein>
    <recommendedName>
        <fullName evidence="2">Chitin-binding type-2 domain-containing protein</fullName>
    </recommendedName>
</protein>
<evidence type="ECO:0000259" key="2">
    <source>
        <dbReference type="PROSITE" id="PS50940"/>
    </source>
</evidence>
<evidence type="ECO:0000256" key="1">
    <source>
        <dbReference type="SAM" id="SignalP"/>
    </source>
</evidence>
<feature type="signal peptide" evidence="1">
    <location>
        <begin position="1"/>
        <end position="18"/>
    </location>
</feature>
<dbReference type="InterPro" id="IPR002557">
    <property type="entry name" value="Chitin-bd_dom"/>
</dbReference>
<dbReference type="SUPFAM" id="SSF57625">
    <property type="entry name" value="Invertebrate chitin-binding proteins"/>
    <property type="match status" value="1"/>
</dbReference>
<reference evidence="3" key="1">
    <citation type="submission" date="2022-08" db="UniProtKB">
        <authorList>
            <consortium name="EnsemblMetazoa"/>
        </authorList>
    </citation>
    <scope>IDENTIFICATION</scope>
    <source>
        <strain evidence="3">05x7-T-G4-1.051#20</strain>
    </source>
</reference>
<accession>A0A8W8M3C1</accession>
<evidence type="ECO:0000313" key="4">
    <source>
        <dbReference type="Proteomes" id="UP000005408"/>
    </source>
</evidence>
<organism evidence="3 4">
    <name type="scientific">Magallana gigas</name>
    <name type="common">Pacific oyster</name>
    <name type="synonym">Crassostrea gigas</name>
    <dbReference type="NCBI Taxonomy" id="29159"/>
    <lineage>
        <taxon>Eukaryota</taxon>
        <taxon>Metazoa</taxon>
        <taxon>Spiralia</taxon>
        <taxon>Lophotrochozoa</taxon>
        <taxon>Mollusca</taxon>
        <taxon>Bivalvia</taxon>
        <taxon>Autobranchia</taxon>
        <taxon>Pteriomorphia</taxon>
        <taxon>Ostreida</taxon>
        <taxon>Ostreoidea</taxon>
        <taxon>Ostreidae</taxon>
        <taxon>Magallana</taxon>
    </lineage>
</organism>
<evidence type="ECO:0000313" key="3">
    <source>
        <dbReference type="EnsemblMetazoa" id="G30402.1:cds"/>
    </source>
</evidence>
<keyword evidence="1" id="KW-0732">Signal</keyword>
<dbReference type="EnsemblMetazoa" id="G30402.1">
    <property type="protein sequence ID" value="G30402.1:cds"/>
    <property type="gene ID" value="G30402"/>
</dbReference>
<dbReference type="Proteomes" id="UP000005408">
    <property type="component" value="Unassembled WGS sequence"/>
</dbReference>
<proteinExistence type="predicted"/>
<dbReference type="GO" id="GO:0008061">
    <property type="term" value="F:chitin binding"/>
    <property type="evidence" value="ECO:0007669"/>
    <property type="project" value="InterPro"/>
</dbReference>
<feature type="domain" description="Chitin-binding type-2" evidence="2">
    <location>
        <begin position="19"/>
        <end position="79"/>
    </location>
</feature>
<dbReference type="Pfam" id="PF01607">
    <property type="entry name" value="CBM_14"/>
    <property type="match status" value="1"/>
</dbReference>
<feature type="chain" id="PRO_5036455556" description="Chitin-binding type-2 domain-containing protein" evidence="1">
    <location>
        <begin position="19"/>
        <end position="205"/>
    </location>
</feature>
<dbReference type="PROSITE" id="PS50940">
    <property type="entry name" value="CHIT_BIND_II"/>
    <property type="match status" value="1"/>
</dbReference>